<sequence length="119" mass="13202">MKADLSGNPQNTYKPVPIGDCAIAHPFRVRFFRMFSRFVILCAAGTMALSPALAAPETEKPAPDPNERICRTESVTGSRLQKTRTCRTRKEWEDIRRQTGEAMGSVQRSQGGVCGMRPC</sequence>
<evidence type="ECO:0008006" key="4">
    <source>
        <dbReference type="Google" id="ProtNLM"/>
    </source>
</evidence>
<accession>A0ABS7PQ28</accession>
<gene>
    <name evidence="2" type="ORF">K7G82_11010</name>
</gene>
<protein>
    <recommendedName>
        <fullName evidence="4">Secreted protein</fullName>
    </recommendedName>
</protein>
<organism evidence="2 3">
    <name type="scientific">Sphingomonas colocasiae</name>
    <dbReference type="NCBI Taxonomy" id="1848973"/>
    <lineage>
        <taxon>Bacteria</taxon>
        <taxon>Pseudomonadati</taxon>
        <taxon>Pseudomonadota</taxon>
        <taxon>Alphaproteobacteria</taxon>
        <taxon>Sphingomonadales</taxon>
        <taxon>Sphingomonadaceae</taxon>
        <taxon>Sphingomonas</taxon>
    </lineage>
</organism>
<evidence type="ECO:0000313" key="2">
    <source>
        <dbReference type="EMBL" id="MBY8822825.1"/>
    </source>
</evidence>
<feature type="region of interest" description="Disordered" evidence="1">
    <location>
        <begin position="97"/>
        <end position="119"/>
    </location>
</feature>
<reference evidence="2 3" key="1">
    <citation type="submission" date="2021-08" db="EMBL/GenBank/DDBJ databases">
        <authorList>
            <person name="Tuo L."/>
        </authorList>
    </citation>
    <scope>NUCLEOTIDE SEQUENCE [LARGE SCALE GENOMIC DNA]</scope>
    <source>
        <strain evidence="2 3">JCM 31229</strain>
    </source>
</reference>
<proteinExistence type="predicted"/>
<dbReference type="RefSeq" id="WP_222989876.1">
    <property type="nucleotide sequence ID" value="NZ_JAINVV010000004.1"/>
</dbReference>
<evidence type="ECO:0000313" key="3">
    <source>
        <dbReference type="Proteomes" id="UP000706039"/>
    </source>
</evidence>
<name>A0ABS7PQ28_9SPHN</name>
<dbReference type="EMBL" id="JAINVV010000004">
    <property type="protein sequence ID" value="MBY8822825.1"/>
    <property type="molecule type" value="Genomic_DNA"/>
</dbReference>
<comment type="caution">
    <text evidence="2">The sequence shown here is derived from an EMBL/GenBank/DDBJ whole genome shotgun (WGS) entry which is preliminary data.</text>
</comment>
<evidence type="ECO:0000256" key="1">
    <source>
        <dbReference type="SAM" id="MobiDB-lite"/>
    </source>
</evidence>
<dbReference type="Proteomes" id="UP000706039">
    <property type="component" value="Unassembled WGS sequence"/>
</dbReference>
<keyword evidence="3" id="KW-1185">Reference proteome</keyword>